<dbReference type="Gene3D" id="2.40.50.40">
    <property type="match status" value="1"/>
</dbReference>
<feature type="domain" description="Chromo" evidence="5">
    <location>
        <begin position="26"/>
        <end position="76"/>
    </location>
</feature>
<organism evidence="6 7">
    <name type="scientific">Helicocarpus griseus UAMH5409</name>
    <dbReference type="NCBI Taxonomy" id="1447875"/>
    <lineage>
        <taxon>Eukaryota</taxon>
        <taxon>Fungi</taxon>
        <taxon>Dikarya</taxon>
        <taxon>Ascomycota</taxon>
        <taxon>Pezizomycotina</taxon>
        <taxon>Eurotiomycetes</taxon>
        <taxon>Eurotiomycetidae</taxon>
        <taxon>Onygenales</taxon>
        <taxon>Ajellomycetaceae</taxon>
        <taxon>Helicocarpus</taxon>
    </lineage>
</organism>
<evidence type="ECO:0000256" key="2">
    <source>
        <dbReference type="ARBA" id="ARBA00011353"/>
    </source>
</evidence>
<comment type="caution">
    <text evidence="6">The sequence shown here is derived from an EMBL/GenBank/DDBJ whole genome shotgun (WGS) entry which is preliminary data.</text>
</comment>
<feature type="compositionally biased region" description="Polar residues" evidence="4">
    <location>
        <begin position="276"/>
        <end position="288"/>
    </location>
</feature>
<feature type="compositionally biased region" description="Polar residues" evidence="4">
    <location>
        <begin position="169"/>
        <end position="199"/>
    </location>
</feature>
<dbReference type="InterPro" id="IPR016197">
    <property type="entry name" value="Chromo-like_dom_sf"/>
</dbReference>
<feature type="region of interest" description="Disordered" evidence="4">
    <location>
        <begin position="113"/>
        <end position="147"/>
    </location>
</feature>
<gene>
    <name evidence="6" type="ORF">AJ79_00252</name>
</gene>
<dbReference type="OrthoDB" id="1918685at2759"/>
<proteinExistence type="predicted"/>
<feature type="compositionally biased region" description="Polar residues" evidence="4">
    <location>
        <begin position="376"/>
        <end position="387"/>
    </location>
</feature>
<dbReference type="Proteomes" id="UP000223968">
    <property type="component" value="Unassembled WGS sequence"/>
</dbReference>
<evidence type="ECO:0000256" key="4">
    <source>
        <dbReference type="SAM" id="MobiDB-lite"/>
    </source>
</evidence>
<feature type="region of interest" description="Disordered" evidence="4">
    <location>
        <begin position="972"/>
        <end position="1041"/>
    </location>
</feature>
<accession>A0A2B7YCM7</accession>
<dbReference type="GO" id="GO:0006338">
    <property type="term" value="P:chromatin remodeling"/>
    <property type="evidence" value="ECO:0007669"/>
    <property type="project" value="UniProtKB-ARBA"/>
</dbReference>
<evidence type="ECO:0000256" key="3">
    <source>
        <dbReference type="ARBA" id="ARBA00023242"/>
    </source>
</evidence>
<feature type="region of interest" description="Disordered" evidence="4">
    <location>
        <begin position="168"/>
        <end position="233"/>
    </location>
</feature>
<feature type="compositionally biased region" description="Basic and acidic residues" evidence="4">
    <location>
        <begin position="891"/>
        <end position="905"/>
    </location>
</feature>
<feature type="region of interest" description="Disordered" evidence="4">
    <location>
        <begin position="869"/>
        <end position="914"/>
    </location>
</feature>
<dbReference type="SUPFAM" id="SSF54160">
    <property type="entry name" value="Chromo domain-like"/>
    <property type="match status" value="1"/>
</dbReference>
<protein>
    <recommendedName>
        <fullName evidence="5">Chromo domain-containing protein</fullName>
    </recommendedName>
</protein>
<dbReference type="InterPro" id="IPR023780">
    <property type="entry name" value="Chromo_domain"/>
</dbReference>
<dbReference type="Pfam" id="PF00385">
    <property type="entry name" value="Chromo"/>
    <property type="match status" value="1"/>
</dbReference>
<feature type="compositionally biased region" description="Basic residues" evidence="4">
    <location>
        <begin position="210"/>
        <end position="224"/>
    </location>
</feature>
<dbReference type="InterPro" id="IPR000953">
    <property type="entry name" value="Chromo/chromo_shadow_dom"/>
</dbReference>
<dbReference type="EMBL" id="PDNB01000002">
    <property type="protein sequence ID" value="PGH18839.1"/>
    <property type="molecule type" value="Genomic_DNA"/>
</dbReference>
<feature type="compositionally biased region" description="Low complexity" evidence="4">
    <location>
        <begin position="1030"/>
        <end position="1041"/>
    </location>
</feature>
<feature type="compositionally biased region" description="Low complexity" evidence="4">
    <location>
        <begin position="138"/>
        <end position="147"/>
    </location>
</feature>
<evidence type="ECO:0000313" key="7">
    <source>
        <dbReference type="Proteomes" id="UP000223968"/>
    </source>
</evidence>
<dbReference type="STRING" id="1447875.A0A2B7YCM7"/>
<dbReference type="SMART" id="SM00298">
    <property type="entry name" value="CHROMO"/>
    <property type="match status" value="1"/>
</dbReference>
<comment type="subcellular location">
    <subcellularLocation>
        <location evidence="1">Nucleus</location>
    </subcellularLocation>
</comment>
<evidence type="ECO:0000313" key="6">
    <source>
        <dbReference type="EMBL" id="PGH18839.1"/>
    </source>
</evidence>
<feature type="region of interest" description="Disordered" evidence="4">
    <location>
        <begin position="334"/>
        <end position="354"/>
    </location>
</feature>
<keyword evidence="7" id="KW-1185">Reference proteome</keyword>
<dbReference type="CDD" id="cd18966">
    <property type="entry name" value="chromodomain"/>
    <property type="match status" value="1"/>
</dbReference>
<feature type="compositionally biased region" description="Low complexity" evidence="4">
    <location>
        <begin position="972"/>
        <end position="991"/>
    </location>
</feature>
<dbReference type="GO" id="GO:0005634">
    <property type="term" value="C:nucleus"/>
    <property type="evidence" value="ECO:0007669"/>
    <property type="project" value="UniProtKB-SubCell"/>
</dbReference>
<feature type="region of interest" description="Disordered" evidence="4">
    <location>
        <begin position="366"/>
        <end position="415"/>
    </location>
</feature>
<name>A0A2B7YCM7_9EURO</name>
<dbReference type="AlphaFoldDB" id="A0A2B7YCM7"/>
<keyword evidence="3" id="KW-0539">Nucleus</keyword>
<dbReference type="InterPro" id="IPR051219">
    <property type="entry name" value="Heterochromatin_chromo-domain"/>
</dbReference>
<sequence length="1041" mass="117600">MDNAAASDDDSISITSTRCSTPRDEYDVETILARKDDPEAGKLYLVKWTGYPLERATWEPREHFTNPNDLVGWREKLASSDYASLDVNALLSRIDNIEIARFNRHLRRRAKRIRMGLPVSPSPSPSGGDGGSKDSGSDLDGFVVGDDVNLEDENEEVSWKLLRKKRQHTTINTKPTTESPASQSRKIPSKLNRSQSASAAKTLGYDGRPKPLRQRSSPTKKAHAPKNILEDSSLYKARPILRLQTSTSTGPSTSSLTLPSQTSIPKGPAKDRHSVSLPTSKSLASTARSGLASFRAKKRDTSKPRYFRNLSLRNKYEKAMRRELTPDIRQLDLRPPGEWLGAHRNKPAVTESPTHMYDSTESLFVEQDSPNHDSSNRYSLNSPTTVDGSGDGRNGHTSSRTQHMQTKPLPALSSTAPIESSTLSANKDETAKPPQRRFWSHGRFSEQNEALVSLRFGPEGEKIGDARLGGLLPKTIWQLVSTKVNNQIDILFKDVCNLDEYRQLCEKRQNLMYSSSWVIGFSDTSSAINRMADYLRDNNLAALWYHPDKDKETSTVIVAFSSESPEWSWLNWTPTEHRDAKLRIAVRSSLNSVSSLPRSVQRAPPSYNNEHHGILTGPEDTSAPMDIDMPQPSIHVSTVTPATKPLPVISGPVDIVSIFREQFGITYHELGVVGSIKKDRSVRSFYLHFPSEMEDEYQLVMLFLKQYDAVAFSNRVEGDWQKFVGTATNGTVLFHQRFIHYEDMPGLAKLLRNPINVFNISLAQPINYLDYKTHLERLFPHGCIILMTEDFMLKRTKDALEVLSWFASHLDRKFPGTRKMFFRPNVQGWLLDLSATWPDDKLWRMYCLIDALIPEYPLGHYNTYRREGSPDSLDGLTDDEGQHHPFISTREIPDYGSRREDDHPNIPKGLTQTERDTDHLVEYFAGYALMNADKFRRFVVLTTHKPQPRWQAWSHIEVMDYPEFQKEFMISSHSSSSSNIRRPSSSSSRPQPHSERRSISGPSSSRPREPRVEGGPTTRQPNAPLAERVTTPTATSTTPTL</sequence>
<feature type="compositionally biased region" description="Polar residues" evidence="4">
    <location>
        <begin position="395"/>
        <end position="405"/>
    </location>
</feature>
<reference evidence="6 7" key="1">
    <citation type="submission" date="2017-10" db="EMBL/GenBank/DDBJ databases">
        <title>Comparative genomics in systemic dimorphic fungi from Ajellomycetaceae.</title>
        <authorList>
            <person name="Munoz J.F."/>
            <person name="Mcewen J.G."/>
            <person name="Clay O.K."/>
            <person name="Cuomo C.A."/>
        </authorList>
    </citation>
    <scope>NUCLEOTIDE SEQUENCE [LARGE SCALE GENOMIC DNA]</scope>
    <source>
        <strain evidence="6 7">UAMH5409</strain>
    </source>
</reference>
<dbReference type="PANTHER" id="PTHR22812">
    <property type="entry name" value="CHROMOBOX PROTEIN"/>
    <property type="match status" value="1"/>
</dbReference>
<feature type="compositionally biased region" description="Low complexity" evidence="4">
    <location>
        <begin position="245"/>
        <end position="263"/>
    </location>
</feature>
<evidence type="ECO:0000259" key="5">
    <source>
        <dbReference type="PROSITE" id="PS50013"/>
    </source>
</evidence>
<feature type="region of interest" description="Disordered" evidence="4">
    <location>
        <begin position="245"/>
        <end position="300"/>
    </location>
</feature>
<evidence type="ECO:0000256" key="1">
    <source>
        <dbReference type="ARBA" id="ARBA00004123"/>
    </source>
</evidence>
<comment type="subunit">
    <text evidence="2">Component of the NuA4 histone acetyltransferase complex.</text>
</comment>
<dbReference type="PROSITE" id="PS50013">
    <property type="entry name" value="CHROMO_2"/>
    <property type="match status" value="1"/>
</dbReference>